<proteinExistence type="predicted"/>
<organism evidence="2 3">
    <name type="scientific">Prauserella endophytica</name>
    <dbReference type="NCBI Taxonomy" id="1592324"/>
    <lineage>
        <taxon>Bacteria</taxon>
        <taxon>Bacillati</taxon>
        <taxon>Actinomycetota</taxon>
        <taxon>Actinomycetes</taxon>
        <taxon>Pseudonocardiales</taxon>
        <taxon>Pseudonocardiaceae</taxon>
        <taxon>Prauserella</taxon>
        <taxon>Prauserella coralliicola group</taxon>
    </lineage>
</organism>
<dbReference type="EMBL" id="SWMS01000030">
    <property type="protein sequence ID" value="TKG61508.1"/>
    <property type="molecule type" value="Genomic_DNA"/>
</dbReference>
<reference evidence="2 3" key="1">
    <citation type="journal article" date="2015" name="Antonie Van Leeuwenhoek">
        <title>Prauserella endophytica sp. nov., an endophytic actinobacterium isolated from Tamarix taklamakanensis.</title>
        <authorList>
            <person name="Liu J.M."/>
            <person name="Habden X."/>
            <person name="Guo L."/>
            <person name="Tuo L."/>
            <person name="Jiang Z.K."/>
            <person name="Liu S.W."/>
            <person name="Liu X.F."/>
            <person name="Chen L."/>
            <person name="Li R.F."/>
            <person name="Zhang Y.Q."/>
            <person name="Sun C.H."/>
        </authorList>
    </citation>
    <scope>NUCLEOTIDE SEQUENCE [LARGE SCALE GENOMIC DNA]</scope>
    <source>
        <strain evidence="2 3">CGMCC 4.7182</strain>
    </source>
</reference>
<evidence type="ECO:0000313" key="2">
    <source>
        <dbReference type="EMBL" id="TKG61508.1"/>
    </source>
</evidence>
<protein>
    <recommendedName>
        <fullName evidence="4">ATP-binding protein</fullName>
    </recommendedName>
</protein>
<gene>
    <name evidence="2" type="ORF">FCN18_33245</name>
</gene>
<name>A0ABY2RW14_9PSEU</name>
<evidence type="ECO:0000256" key="1">
    <source>
        <dbReference type="SAM" id="MobiDB-lite"/>
    </source>
</evidence>
<evidence type="ECO:0008006" key="4">
    <source>
        <dbReference type="Google" id="ProtNLM"/>
    </source>
</evidence>
<keyword evidence="3" id="KW-1185">Reference proteome</keyword>
<evidence type="ECO:0000313" key="3">
    <source>
        <dbReference type="Proteomes" id="UP000309992"/>
    </source>
</evidence>
<feature type="region of interest" description="Disordered" evidence="1">
    <location>
        <begin position="319"/>
        <end position="339"/>
    </location>
</feature>
<accession>A0ABY2RW14</accession>
<dbReference type="Proteomes" id="UP000309992">
    <property type="component" value="Unassembled WGS sequence"/>
</dbReference>
<dbReference type="RefSeq" id="WP_137096984.1">
    <property type="nucleotide sequence ID" value="NZ_SWMS01000030.1"/>
</dbReference>
<sequence>MSAIDSSRLPRGQMEWAALIAALAATDDRAERHYLELKSELDLNQESGRAKVAKFILGAANRPPDLAARAFEGHAVMILGVGHGEASGIAPFEAHELAKTVRKFASAEAPGWDYQRIPVDANRDVIAIVVDRPVPGKMWTCYKDGPEGLTDGGIYIRADGETRPVKGDEMRALIARRNSAPSAKFDVTVGGSAFWCASGGILENYIDATTRRLRRAYRAQTTDPSVAAAAALQLTAAAAVGFERVAEDRSPGEYWQEIEDWAEETRASWPRMLDNITAVRGQSFVRVENLSQVFVEDVEVTLHLEGEVKALKPVSPDDFNVSEQLPEPPRRWGPSTQIPRWRRGLTGGSGLSLRKALNLARGMDVTFKEGSTTLTLRIDAVRPEATYETHGGEFVLAVENPGMGEIRGTWRLTARGHHGVYEGELSVPVRGLDVEAALRRQLLPTAAESDG</sequence>
<comment type="caution">
    <text evidence="2">The sequence shown here is derived from an EMBL/GenBank/DDBJ whole genome shotgun (WGS) entry which is preliminary data.</text>
</comment>